<feature type="region of interest" description="Disordered" evidence="1">
    <location>
        <begin position="1"/>
        <end position="60"/>
    </location>
</feature>
<accession>A0AAV8YQY5</accession>
<dbReference type="EMBL" id="JAPWTK010000050">
    <property type="protein sequence ID" value="KAJ8954133.1"/>
    <property type="molecule type" value="Genomic_DNA"/>
</dbReference>
<feature type="compositionally biased region" description="Basic and acidic residues" evidence="1">
    <location>
        <begin position="1216"/>
        <end position="1233"/>
    </location>
</feature>
<feature type="compositionally biased region" description="Basic residues" evidence="1">
    <location>
        <begin position="204"/>
        <end position="214"/>
    </location>
</feature>
<feature type="compositionally biased region" description="Basic residues" evidence="1">
    <location>
        <begin position="232"/>
        <end position="244"/>
    </location>
</feature>
<dbReference type="Gene3D" id="3.90.70.120">
    <property type="match status" value="2"/>
</dbReference>
<proteinExistence type="predicted"/>
<sequence length="1426" mass="163845">MSSSNKDEEELSPPEPPKITKTKVVDDPVQLQRQLDPPPPPPSKKKAEIPEKQSIISAKIQPSVGTRIGLQYVHEVTLEEGQPRLKYVVPMLKRRQQKTLQKDKHQFCKYGLIKLPDPTPNRKVDLDVTVPSPEISSAKVAPRRATPTASWAYPYPPTEEELQLKKPKSGIFINETEQPEKVTDYDSFDLLYSKTPRPSFARPGKQKRSKKRRASALGDITEGDEDKVGGGGKRRKKKKKKKKKGVEPEAEDKEPSLRDILLAMAEEELAEGMGEGEGLSIESYLTKQFRRKVSMISAATSYKSKDIRSLLSEEILEEPAVNKYIQKFRRDSEIKRYQPKKRKFKRGTLQSHSFTRMRQPHLRDFFFGSKEGSMHQGNENFPENIRNKQGLCMSVAAYCFSILKHPNLWTCENVDEILEIGNNLCLASLDKLHMHEMLNELKPDELLKYCVIGDKKIRFLVDEPEVSGQKAGILKTQDISLAIWKDKYYYMYDSRPRTKDLYRVSNGTAIMANFYDIPSMITVLLERSNFENWPFVIYTLKAFKVLNKDDPEVDSTVDLDVKSNYNIMDENKAVVQASFELGDKCFDFSRNKQSLAMATVCLVYSRITPPSAWHKTTLDKIMIIGNQLYLEIMECECIVDVRVDNLPAFFTIGPYIVEIYIYMNMYGDLMFKKCCCQLKSNLESFFERSTNGILQIGKFYLAVWKQRNMYYCFDPYSRNAEGLKCRDGAACVSMHSNLPSLVSTVAVNFDSNEYVFYLHAVKVCKIHRDPVQSSRFPRHLTMDDFPAEDFVKYKMKKSRKPATEKPVTVDYSALAMRRLLAGESPTSSIFEIGSTVESLGMDEIPPMVHKFPSRSVLKAHPKKTDVIADLDSPSLSDTQIEPPLPTQPKDDEIEFMDLDSFELTQEEIELQQFELDVGEGEDYIGGAGDYEGLGEGDYGEGEDDWYYVMNEYAQVGEFSLPKDVSRISEQINTDITYFPINRDVLYPTYMRGKQQMRRRLHFTKDKDEAGWEVYVPTEPTVTKSEELRKETNFIDLPDDTQIIRGTKNVVEFGKDVEYIAPFVCIMAAVVSKNELYAASKFRYDQVAKLEIPRITLGASHFKVLVEYIFDTYTRQNILELAIEKILFVRSDMGVLVTPTYACALFYKNHLYYMYDGFGSNEDIHSLATRIMYNKTKRESNEMIVYTRFVLSSIKVKTLHPSQDDVKQKKKKKKSKRKDDEAAREEAELDRMAGEDEGMASTGLTVNINVLTGKMENPCLFDDLARILDRLLVRSAPKKEDEEEGDEEEEKDKRKTATNIVGYQYKNGIYVVEGTKHLDDRQQISDELKPDHFACLCACLLLLTCPVKKWDTKKVNQVIDHGKHVFSHADDLEISERRTIKNVLIQRHFFDIIVKKLKIENWRDNKNLNTGESYTTKPPRECLTTDF</sequence>
<evidence type="ECO:0000313" key="3">
    <source>
        <dbReference type="Proteomes" id="UP001162162"/>
    </source>
</evidence>
<name>A0AAV8YQY5_9CUCU</name>
<keyword evidence="3" id="KW-1185">Reference proteome</keyword>
<dbReference type="Proteomes" id="UP001162162">
    <property type="component" value="Unassembled WGS sequence"/>
</dbReference>
<feature type="region of interest" description="Disordered" evidence="1">
    <location>
        <begin position="1200"/>
        <end position="1235"/>
    </location>
</feature>
<comment type="caution">
    <text evidence="2">The sequence shown here is derived from an EMBL/GenBank/DDBJ whole genome shotgun (WGS) entry which is preliminary data.</text>
</comment>
<protein>
    <submittedName>
        <fullName evidence="2">Uncharacterized protein</fullName>
    </submittedName>
</protein>
<dbReference type="PANTHER" id="PTHR40552:SF6">
    <property type="entry name" value="FI09606P-RELATED"/>
    <property type="match status" value="1"/>
</dbReference>
<dbReference type="PANTHER" id="PTHR40552">
    <property type="entry name" value="AT05186P-RELATED"/>
    <property type="match status" value="1"/>
</dbReference>
<evidence type="ECO:0000256" key="1">
    <source>
        <dbReference type="SAM" id="MobiDB-lite"/>
    </source>
</evidence>
<reference evidence="2" key="1">
    <citation type="journal article" date="2023" name="Insect Mol. Biol.">
        <title>Genome sequencing provides insights into the evolution of gene families encoding plant cell wall-degrading enzymes in longhorned beetles.</title>
        <authorList>
            <person name="Shin N.R."/>
            <person name="Okamura Y."/>
            <person name="Kirsch R."/>
            <person name="Pauchet Y."/>
        </authorList>
    </citation>
    <scope>NUCLEOTIDE SEQUENCE</scope>
    <source>
        <strain evidence="2">AMC_N1</strain>
    </source>
</reference>
<evidence type="ECO:0000313" key="2">
    <source>
        <dbReference type="EMBL" id="KAJ8954133.1"/>
    </source>
</evidence>
<organism evidence="2 3">
    <name type="scientific">Aromia moschata</name>
    <dbReference type="NCBI Taxonomy" id="1265417"/>
    <lineage>
        <taxon>Eukaryota</taxon>
        <taxon>Metazoa</taxon>
        <taxon>Ecdysozoa</taxon>
        <taxon>Arthropoda</taxon>
        <taxon>Hexapoda</taxon>
        <taxon>Insecta</taxon>
        <taxon>Pterygota</taxon>
        <taxon>Neoptera</taxon>
        <taxon>Endopterygota</taxon>
        <taxon>Coleoptera</taxon>
        <taxon>Polyphaga</taxon>
        <taxon>Cucujiformia</taxon>
        <taxon>Chrysomeloidea</taxon>
        <taxon>Cerambycidae</taxon>
        <taxon>Cerambycinae</taxon>
        <taxon>Callichromatini</taxon>
        <taxon>Aromia</taxon>
    </lineage>
</organism>
<gene>
    <name evidence="2" type="ORF">NQ318_005727</name>
</gene>
<feature type="region of interest" description="Disordered" evidence="1">
    <location>
        <begin position="193"/>
        <end position="258"/>
    </location>
</feature>